<dbReference type="FunFam" id="2.40.30.20:FF:000001">
    <property type="entry name" value="ATP synthase subunit alpha"/>
    <property type="match status" value="1"/>
</dbReference>
<dbReference type="GO" id="GO:0045259">
    <property type="term" value="C:proton-transporting ATP synthase complex"/>
    <property type="evidence" value="ECO:0007669"/>
    <property type="project" value="UniProtKB-KW"/>
</dbReference>
<dbReference type="InterPro" id="IPR027417">
    <property type="entry name" value="P-loop_NTPase"/>
</dbReference>
<dbReference type="SUPFAM" id="SSF47917">
    <property type="entry name" value="C-terminal domain of alpha and beta subunits of F1 ATP synthase"/>
    <property type="match status" value="1"/>
</dbReference>
<feature type="domain" description="ATP synthase alpha subunit C-terminal" evidence="16">
    <location>
        <begin position="396"/>
        <end position="519"/>
    </location>
</feature>
<evidence type="ECO:0000313" key="19">
    <source>
        <dbReference type="Proteomes" id="UP000181790"/>
    </source>
</evidence>
<dbReference type="FunFam" id="1.20.150.20:FF:000001">
    <property type="entry name" value="ATP synthase subunit alpha"/>
    <property type="match status" value="1"/>
</dbReference>
<evidence type="ECO:0000256" key="5">
    <source>
        <dbReference type="ARBA" id="ARBA00022741"/>
    </source>
</evidence>
<keyword evidence="11 14" id="KW-0139">CF(1)</keyword>
<evidence type="ECO:0000256" key="2">
    <source>
        <dbReference type="ARBA" id="ARBA00004170"/>
    </source>
</evidence>
<dbReference type="Gene3D" id="3.40.50.300">
    <property type="entry name" value="P-loop containing nucleotide triphosphate hydrolases"/>
    <property type="match status" value="1"/>
</dbReference>
<dbReference type="InterPro" id="IPR000194">
    <property type="entry name" value="ATPase_F1/V1/A1_a/bsu_nucl-bd"/>
</dbReference>
<proteinExistence type="inferred from homology"/>
<evidence type="ECO:0000256" key="4">
    <source>
        <dbReference type="ARBA" id="ARBA00022448"/>
    </source>
</evidence>
<evidence type="ECO:0000256" key="13">
    <source>
        <dbReference type="ARBA" id="ARBA00026013"/>
    </source>
</evidence>
<gene>
    <name evidence="14" type="primary">atpA</name>
    <name evidence="18" type="ORF">BLX24_23995</name>
</gene>
<keyword evidence="5 14" id="KW-0547">Nucleotide-binding</keyword>
<dbReference type="EC" id="7.1.2.2" evidence="14"/>
<dbReference type="CDD" id="cd18116">
    <property type="entry name" value="ATP-synt_F1_alpha_N"/>
    <property type="match status" value="1"/>
</dbReference>
<organism evidence="18 19">
    <name type="scientific">Arsenicibacter rosenii</name>
    <dbReference type="NCBI Taxonomy" id="1750698"/>
    <lineage>
        <taxon>Bacteria</taxon>
        <taxon>Pseudomonadati</taxon>
        <taxon>Bacteroidota</taxon>
        <taxon>Cytophagia</taxon>
        <taxon>Cytophagales</taxon>
        <taxon>Spirosomataceae</taxon>
        <taxon>Arsenicibacter</taxon>
    </lineage>
</organism>
<evidence type="ECO:0000256" key="14">
    <source>
        <dbReference type="HAMAP-Rule" id="MF_01346"/>
    </source>
</evidence>
<feature type="domain" description="ATPase F1/V1/A1 complex alpha/beta subunit nucleotide-binding" evidence="15">
    <location>
        <begin position="151"/>
        <end position="389"/>
    </location>
</feature>
<feature type="site" description="Required for activity" evidence="14">
    <location>
        <position position="387"/>
    </location>
</feature>
<dbReference type="CDD" id="cd18113">
    <property type="entry name" value="ATP-synt_F1_alpha_C"/>
    <property type="match status" value="1"/>
</dbReference>
<dbReference type="EMBL" id="MORL01000021">
    <property type="protein sequence ID" value="OIN56535.1"/>
    <property type="molecule type" value="Genomic_DNA"/>
</dbReference>
<keyword evidence="8 14" id="KW-1278">Translocase</keyword>
<keyword evidence="6 14" id="KW-0375">Hydrogen ion transport</keyword>
<comment type="caution">
    <text evidence="18">The sequence shown here is derived from an EMBL/GenBank/DDBJ whole genome shotgun (WGS) entry which is preliminary data.</text>
</comment>
<name>A0A1S2VE35_9BACT</name>
<comment type="subcellular location">
    <subcellularLocation>
        <location evidence="14">Cell membrane</location>
        <topology evidence="14">Peripheral membrane protein</topology>
    </subcellularLocation>
    <subcellularLocation>
        <location evidence="2">Membrane</location>
        <topology evidence="2">Peripheral membrane protein</topology>
    </subcellularLocation>
</comment>
<keyword evidence="9 14" id="KW-0406">Ion transport</keyword>
<evidence type="ECO:0000256" key="6">
    <source>
        <dbReference type="ARBA" id="ARBA00022781"/>
    </source>
</evidence>
<evidence type="ECO:0000259" key="16">
    <source>
        <dbReference type="Pfam" id="PF00306"/>
    </source>
</evidence>
<evidence type="ECO:0000256" key="3">
    <source>
        <dbReference type="ARBA" id="ARBA00008936"/>
    </source>
</evidence>
<evidence type="ECO:0000259" key="15">
    <source>
        <dbReference type="Pfam" id="PF00006"/>
    </source>
</evidence>
<dbReference type="GO" id="GO:0046933">
    <property type="term" value="F:proton-transporting ATP synthase activity, rotational mechanism"/>
    <property type="evidence" value="ECO:0007669"/>
    <property type="project" value="UniProtKB-UniRule"/>
</dbReference>
<keyword evidence="19" id="KW-1185">Reference proteome</keyword>
<dbReference type="InterPro" id="IPR038376">
    <property type="entry name" value="ATP_synth_asu_C_sf"/>
</dbReference>
<dbReference type="PANTHER" id="PTHR48082:SF2">
    <property type="entry name" value="ATP SYNTHASE SUBUNIT ALPHA, MITOCHONDRIAL"/>
    <property type="match status" value="1"/>
</dbReference>
<dbReference type="Gene3D" id="2.40.30.20">
    <property type="match status" value="1"/>
</dbReference>
<dbReference type="InterPro" id="IPR005294">
    <property type="entry name" value="ATP_synth_F1_asu"/>
</dbReference>
<sequence>MVSVRPDEVSAILREQLSGARTEAELEEVGTVLQIGDGVARIYGLSKVQAGELLTFENGLQALALNLEEDNVGAVLLGDYSEIKEGATVKRTNQIAYVRVGEGILGRVVNTLGEPIDGMGPIQGETYEMPLERKAPGVIFRQPVNEPLQTGIKAIDAMIPIGRGQRELIIGDRQTGKTAVAIDTIINQKEFYDKGEPVFCIYVACGQKASTVKQVEATLRKAGAMAYTVIVSAAASDPSPMQFFAPFTGAAIGEYFRDTGRPALVVYDDLSKQAVAYREVSLLLRRPPGREAYPGDVFYLHSRLLERAAKVVNNDAIAATMNDLPPALQGKVKGGGSLTALPIIETQAGDVSAYIPTNVISITDGQIFLESNLFNSGIRPAINVGISVSRVGGNAQIKSMKKVAGTLKLDQAQFRELEAFAKFGSDLDASTKLTIERGRRNQEILKQGQYAPVAVEQQVAIIYASINGQLDKVPVNKVKEFESEFALILSAQHKDALADLRAGKLSDEAVAAIKKVASELAARYA</sequence>
<reference evidence="18 19" key="1">
    <citation type="submission" date="2016-10" db="EMBL/GenBank/DDBJ databases">
        <title>Arsenicibacter rosenii gen. nov., sp. nov., an efficient arsenic-methylating bacterium isolated from an arsenic-contaminated paddy soil.</title>
        <authorList>
            <person name="Huang K."/>
        </authorList>
    </citation>
    <scope>NUCLEOTIDE SEQUENCE [LARGE SCALE GENOMIC DNA]</scope>
    <source>
        <strain evidence="18 19">SM-1</strain>
    </source>
</reference>
<dbReference type="Gene3D" id="1.20.150.20">
    <property type="entry name" value="ATP synthase alpha/beta chain, C-terminal domain"/>
    <property type="match status" value="1"/>
</dbReference>
<keyword evidence="10 14" id="KW-0472">Membrane</keyword>
<keyword evidence="4 14" id="KW-0813">Transport</keyword>
<dbReference type="Pfam" id="PF02874">
    <property type="entry name" value="ATP-synt_ab_N"/>
    <property type="match status" value="1"/>
</dbReference>
<evidence type="ECO:0000313" key="18">
    <source>
        <dbReference type="EMBL" id="OIN56535.1"/>
    </source>
</evidence>
<dbReference type="InterPro" id="IPR004100">
    <property type="entry name" value="ATPase_F1/V1/A1_a/bsu_N"/>
</dbReference>
<dbReference type="GO" id="GO:0043531">
    <property type="term" value="F:ADP binding"/>
    <property type="evidence" value="ECO:0007669"/>
    <property type="project" value="TreeGrafter"/>
</dbReference>
<feature type="binding site" evidence="14">
    <location>
        <begin position="171"/>
        <end position="178"/>
    </location>
    <ligand>
        <name>ATP</name>
        <dbReference type="ChEBI" id="CHEBI:30616"/>
    </ligand>
</feature>
<dbReference type="SUPFAM" id="SSF50615">
    <property type="entry name" value="N-terminal domain of alpha and beta subunits of F1 ATP synthase"/>
    <property type="match status" value="1"/>
</dbReference>
<dbReference type="GO" id="GO:0005886">
    <property type="term" value="C:plasma membrane"/>
    <property type="evidence" value="ECO:0007669"/>
    <property type="project" value="UniProtKB-SubCell"/>
</dbReference>
<protein>
    <recommendedName>
        <fullName evidence="14">ATP synthase subunit alpha</fullName>
        <ecNumber evidence="14">7.1.2.2</ecNumber>
    </recommendedName>
    <alternativeName>
        <fullName evidence="14">ATP synthase F1 sector subunit alpha</fullName>
    </alternativeName>
    <alternativeName>
        <fullName evidence="14">F-ATPase subunit alpha</fullName>
    </alternativeName>
</protein>
<dbReference type="Pfam" id="PF00306">
    <property type="entry name" value="ATP-synt_ab_C"/>
    <property type="match status" value="1"/>
</dbReference>
<dbReference type="InterPro" id="IPR020003">
    <property type="entry name" value="ATPase_a/bsu_AS"/>
</dbReference>
<dbReference type="InterPro" id="IPR033732">
    <property type="entry name" value="ATP_synth_F1_a_nt-bd_dom"/>
</dbReference>
<dbReference type="PROSITE" id="PS00152">
    <property type="entry name" value="ATPASE_ALPHA_BETA"/>
    <property type="match status" value="1"/>
</dbReference>
<dbReference type="SUPFAM" id="SSF52540">
    <property type="entry name" value="P-loop containing nucleoside triphosphate hydrolases"/>
    <property type="match status" value="1"/>
</dbReference>
<evidence type="ECO:0000256" key="8">
    <source>
        <dbReference type="ARBA" id="ARBA00022967"/>
    </source>
</evidence>
<evidence type="ECO:0000256" key="11">
    <source>
        <dbReference type="ARBA" id="ARBA00023196"/>
    </source>
</evidence>
<evidence type="ECO:0000256" key="7">
    <source>
        <dbReference type="ARBA" id="ARBA00022840"/>
    </source>
</evidence>
<dbReference type="Pfam" id="PF00006">
    <property type="entry name" value="ATP-synt_ab"/>
    <property type="match status" value="1"/>
</dbReference>
<dbReference type="PIRSF" id="PIRSF039088">
    <property type="entry name" value="F_ATPase_subunit_alpha"/>
    <property type="match status" value="1"/>
</dbReference>
<dbReference type="OrthoDB" id="9803053at2"/>
<keyword evidence="14" id="KW-1003">Cell membrane</keyword>
<dbReference type="HAMAP" id="MF_01346">
    <property type="entry name" value="ATP_synth_alpha_bact"/>
    <property type="match status" value="1"/>
</dbReference>
<dbReference type="NCBIfam" id="TIGR00962">
    <property type="entry name" value="atpA"/>
    <property type="match status" value="1"/>
</dbReference>
<dbReference type="FunFam" id="3.40.50.300:FF:000002">
    <property type="entry name" value="ATP synthase subunit alpha"/>
    <property type="match status" value="1"/>
</dbReference>
<accession>A0A1S2VE35</accession>
<evidence type="ECO:0000256" key="10">
    <source>
        <dbReference type="ARBA" id="ARBA00023136"/>
    </source>
</evidence>
<dbReference type="InterPro" id="IPR000793">
    <property type="entry name" value="ATP_synth_asu_C"/>
</dbReference>
<evidence type="ECO:0000259" key="17">
    <source>
        <dbReference type="Pfam" id="PF02874"/>
    </source>
</evidence>
<feature type="domain" description="ATPase F1/V1/A1 complex alpha/beta subunit N-terminal" evidence="17">
    <location>
        <begin position="27"/>
        <end position="93"/>
    </location>
</feature>
<dbReference type="Proteomes" id="UP000181790">
    <property type="component" value="Unassembled WGS sequence"/>
</dbReference>
<comment type="subunit">
    <text evidence="13">F-type ATPases have 2 components, CF(1) - the catalytic core - and CF(0) - the membrane proton channel. CF(1) has five subunits: alpha(3), beta(3), gamma(1), delta(1), epsilon(1). CF(0) has four main subunits: a(1), b(1), b'(1) and c(9-12).</text>
</comment>
<dbReference type="CDD" id="cd01132">
    <property type="entry name" value="F1-ATPase_alpha_CD"/>
    <property type="match status" value="1"/>
</dbReference>
<evidence type="ECO:0000256" key="9">
    <source>
        <dbReference type="ARBA" id="ARBA00023065"/>
    </source>
</evidence>
<dbReference type="RefSeq" id="WP_071505766.1">
    <property type="nucleotide sequence ID" value="NZ_MORL01000021.1"/>
</dbReference>
<dbReference type="InterPro" id="IPR023366">
    <property type="entry name" value="ATP_synth_asu-like_sf"/>
</dbReference>
<dbReference type="AlphaFoldDB" id="A0A1S2VE35"/>
<keyword evidence="12 14" id="KW-0066">ATP synthesis</keyword>
<dbReference type="GO" id="GO:0005524">
    <property type="term" value="F:ATP binding"/>
    <property type="evidence" value="ECO:0007669"/>
    <property type="project" value="UniProtKB-UniRule"/>
</dbReference>
<evidence type="ECO:0000256" key="12">
    <source>
        <dbReference type="ARBA" id="ARBA00023310"/>
    </source>
</evidence>
<keyword evidence="7 14" id="KW-0067">ATP-binding</keyword>
<comment type="catalytic activity">
    <reaction evidence="14">
        <text>ATP + H2O + 4 H(+)(in) = ADP + phosphate + 5 H(+)(out)</text>
        <dbReference type="Rhea" id="RHEA:57720"/>
        <dbReference type="ChEBI" id="CHEBI:15377"/>
        <dbReference type="ChEBI" id="CHEBI:15378"/>
        <dbReference type="ChEBI" id="CHEBI:30616"/>
        <dbReference type="ChEBI" id="CHEBI:43474"/>
        <dbReference type="ChEBI" id="CHEBI:456216"/>
        <dbReference type="EC" id="7.1.2.2"/>
    </reaction>
</comment>
<dbReference type="PANTHER" id="PTHR48082">
    <property type="entry name" value="ATP SYNTHASE SUBUNIT ALPHA, MITOCHONDRIAL"/>
    <property type="match status" value="1"/>
</dbReference>
<comment type="similarity">
    <text evidence="3 14">Belongs to the ATPase alpha/beta chains family.</text>
</comment>
<dbReference type="NCBIfam" id="NF009884">
    <property type="entry name" value="PRK13343.1"/>
    <property type="match status" value="1"/>
</dbReference>
<dbReference type="InterPro" id="IPR036121">
    <property type="entry name" value="ATPase_F1/V1/A1_a/bsu_N_sf"/>
</dbReference>
<comment type="function">
    <text evidence="1 14">Produces ATP from ADP in the presence of a proton gradient across the membrane. The alpha chain is a regulatory subunit.</text>
</comment>
<evidence type="ECO:0000256" key="1">
    <source>
        <dbReference type="ARBA" id="ARBA00003784"/>
    </source>
</evidence>